<dbReference type="KEGG" id="nue:C5F50_04565"/>
<keyword evidence="2" id="KW-1185">Reference proteome</keyword>
<organism evidence="1 2">
    <name type="scientific">Nitrosopumilus ureiphilus</name>
    <dbReference type="NCBI Taxonomy" id="1470067"/>
    <lineage>
        <taxon>Archaea</taxon>
        <taxon>Nitrososphaerota</taxon>
        <taxon>Nitrososphaeria</taxon>
        <taxon>Nitrosopumilales</taxon>
        <taxon>Nitrosopumilaceae</taxon>
        <taxon>Nitrosopumilus</taxon>
    </lineage>
</organism>
<accession>A0A7D5M7L9</accession>
<protein>
    <submittedName>
        <fullName evidence="1">Uncharacterized protein</fullName>
    </submittedName>
</protein>
<evidence type="ECO:0000313" key="2">
    <source>
        <dbReference type="Proteomes" id="UP000509478"/>
    </source>
</evidence>
<sequence>MLKINYRTYEKLVLVSNQVPQLVDLYEQRNGIFTESVKLWLKNVEKIFKEAKSTKASEFSTLRLMILSGERGVIKNDSSSGHISKRKFVDGLGIQALTQSQNNLQPILSRSEEEFSQYKQLIRKMFAVASDSEFIDKIPKHFTTFDISFFWKNFLSDPITSSWASRILESASYSDTIILVNEVLDELRKEQKQMMMKK</sequence>
<name>A0A7D5M7L9_9ARCH</name>
<reference evidence="1 2" key="1">
    <citation type="submission" date="2018-02" db="EMBL/GenBank/DDBJ databases">
        <title>Complete genome of Nitrosopumilus ureaphilus PS0.</title>
        <authorList>
            <person name="Qin W."/>
            <person name="Zheng Y."/>
            <person name="Stahl D.A."/>
        </authorList>
    </citation>
    <scope>NUCLEOTIDE SEQUENCE [LARGE SCALE GENOMIC DNA]</scope>
    <source>
        <strain evidence="1 2">PS0</strain>
    </source>
</reference>
<evidence type="ECO:0000313" key="1">
    <source>
        <dbReference type="EMBL" id="QLH06428.1"/>
    </source>
</evidence>
<dbReference type="AlphaFoldDB" id="A0A7D5M7L9"/>
<proteinExistence type="predicted"/>
<dbReference type="GeneID" id="56067317"/>
<dbReference type="RefSeq" id="WP_179372505.1">
    <property type="nucleotide sequence ID" value="NZ_CP026995.1"/>
</dbReference>
<dbReference type="Proteomes" id="UP000509478">
    <property type="component" value="Chromosome"/>
</dbReference>
<dbReference type="EMBL" id="CP026995">
    <property type="protein sequence ID" value="QLH06428.1"/>
    <property type="molecule type" value="Genomic_DNA"/>
</dbReference>
<gene>
    <name evidence="1" type="ORF">C5F50_04565</name>
</gene>